<dbReference type="InterPro" id="IPR036322">
    <property type="entry name" value="WD40_repeat_dom_sf"/>
</dbReference>
<dbReference type="Pfam" id="PF00400">
    <property type="entry name" value="WD40"/>
    <property type="match status" value="2"/>
</dbReference>
<evidence type="ECO:0000256" key="1">
    <source>
        <dbReference type="ARBA" id="ARBA00022574"/>
    </source>
</evidence>
<name>A0A5C6V9J5_9FLAO</name>
<dbReference type="PROSITE" id="PS50082">
    <property type="entry name" value="WD_REPEATS_2"/>
    <property type="match status" value="2"/>
</dbReference>
<proteinExistence type="predicted"/>
<organism evidence="4 5">
    <name type="scientific">Luteibaculum oceani</name>
    <dbReference type="NCBI Taxonomy" id="1294296"/>
    <lineage>
        <taxon>Bacteria</taxon>
        <taxon>Pseudomonadati</taxon>
        <taxon>Bacteroidota</taxon>
        <taxon>Flavobacteriia</taxon>
        <taxon>Flavobacteriales</taxon>
        <taxon>Luteibaculaceae</taxon>
        <taxon>Luteibaculum</taxon>
    </lineage>
</organism>
<dbReference type="Proteomes" id="UP000321168">
    <property type="component" value="Unassembled WGS sequence"/>
</dbReference>
<dbReference type="InterPro" id="IPR015943">
    <property type="entry name" value="WD40/YVTN_repeat-like_dom_sf"/>
</dbReference>
<dbReference type="PROSITE" id="PS50294">
    <property type="entry name" value="WD_REPEATS_REGION"/>
    <property type="match status" value="2"/>
</dbReference>
<sequence length="85" mass="9347">MKDVNIPAHNFGIYSLIELQDGNLIVSASRDKTIKIWNSNSLEVVQKIGVKENGHSRSVNHLLKLSEDSFASAGDDGAIKVWRLG</sequence>
<dbReference type="SMART" id="SM00320">
    <property type="entry name" value="WD40"/>
    <property type="match status" value="2"/>
</dbReference>
<dbReference type="SUPFAM" id="SSF50978">
    <property type="entry name" value="WD40 repeat-like"/>
    <property type="match status" value="1"/>
</dbReference>
<gene>
    <name evidence="4" type="ORF">FRX97_02380</name>
</gene>
<keyword evidence="2" id="KW-0677">Repeat</keyword>
<dbReference type="Gene3D" id="2.130.10.10">
    <property type="entry name" value="YVTN repeat-like/Quinoprotein amine dehydrogenase"/>
    <property type="match status" value="1"/>
</dbReference>
<dbReference type="PANTHER" id="PTHR19848">
    <property type="entry name" value="WD40 REPEAT PROTEIN"/>
    <property type="match status" value="1"/>
</dbReference>
<dbReference type="InterPro" id="IPR001680">
    <property type="entry name" value="WD40_rpt"/>
</dbReference>
<dbReference type="EMBL" id="VORB01000002">
    <property type="protein sequence ID" value="TXC82173.1"/>
    <property type="molecule type" value="Genomic_DNA"/>
</dbReference>
<accession>A0A5C6V9J5</accession>
<comment type="caution">
    <text evidence="4">The sequence shown here is derived from an EMBL/GenBank/DDBJ whole genome shotgun (WGS) entry which is preliminary data.</text>
</comment>
<dbReference type="PANTHER" id="PTHR19848:SF8">
    <property type="entry name" value="F-BOX AND WD REPEAT DOMAIN CONTAINING 7"/>
    <property type="match status" value="1"/>
</dbReference>
<protein>
    <submittedName>
        <fullName evidence="4">Uncharacterized protein</fullName>
    </submittedName>
</protein>
<feature type="repeat" description="WD" evidence="3">
    <location>
        <begin position="52"/>
        <end position="85"/>
    </location>
</feature>
<reference evidence="4 5" key="1">
    <citation type="submission" date="2019-08" db="EMBL/GenBank/DDBJ databases">
        <title>Genome of Luteibaculum oceani JCM 18817.</title>
        <authorList>
            <person name="Bowman J.P."/>
        </authorList>
    </citation>
    <scope>NUCLEOTIDE SEQUENCE [LARGE SCALE GENOMIC DNA]</scope>
    <source>
        <strain evidence="4 5">JCM 18817</strain>
    </source>
</reference>
<evidence type="ECO:0000256" key="3">
    <source>
        <dbReference type="PROSITE-ProRule" id="PRU00221"/>
    </source>
</evidence>
<dbReference type="OrthoDB" id="933690at2"/>
<keyword evidence="5" id="KW-1185">Reference proteome</keyword>
<evidence type="ECO:0000313" key="4">
    <source>
        <dbReference type="EMBL" id="TXC82173.1"/>
    </source>
</evidence>
<dbReference type="AlphaFoldDB" id="A0A5C6V9J5"/>
<keyword evidence="1 3" id="KW-0853">WD repeat</keyword>
<feature type="repeat" description="WD" evidence="3">
    <location>
        <begin position="6"/>
        <end position="47"/>
    </location>
</feature>
<evidence type="ECO:0000313" key="5">
    <source>
        <dbReference type="Proteomes" id="UP000321168"/>
    </source>
</evidence>
<evidence type="ECO:0000256" key="2">
    <source>
        <dbReference type="ARBA" id="ARBA00022737"/>
    </source>
</evidence>